<dbReference type="InterPro" id="IPR050300">
    <property type="entry name" value="GDXG_lipolytic_enzyme"/>
</dbReference>
<dbReference type="Proteomes" id="UP001556118">
    <property type="component" value="Unassembled WGS sequence"/>
</dbReference>
<dbReference type="InterPro" id="IPR029058">
    <property type="entry name" value="AB_hydrolase_fold"/>
</dbReference>
<dbReference type="InterPro" id="IPR013094">
    <property type="entry name" value="AB_hydrolase_3"/>
</dbReference>
<evidence type="ECO:0000256" key="3">
    <source>
        <dbReference type="PROSITE-ProRule" id="PRU10038"/>
    </source>
</evidence>
<dbReference type="PROSITE" id="PS01174">
    <property type="entry name" value="LIPASE_GDXG_SER"/>
    <property type="match status" value="1"/>
</dbReference>
<evidence type="ECO:0000256" key="1">
    <source>
        <dbReference type="ARBA" id="ARBA00010515"/>
    </source>
</evidence>
<keyword evidence="2 5" id="KW-0378">Hydrolase</keyword>
<reference evidence="5 6" key="1">
    <citation type="submission" date="2024-06" db="EMBL/GenBank/DDBJ databases">
        <title>Novosphingobium rhizovicinus M1R2S20.</title>
        <authorList>
            <person name="Sun J.-Q."/>
        </authorList>
    </citation>
    <scope>NUCLEOTIDE SEQUENCE [LARGE SCALE GENOMIC DNA]</scope>
    <source>
        <strain evidence="5 6">M1R2S20</strain>
    </source>
</reference>
<proteinExistence type="inferred from homology"/>
<evidence type="ECO:0000313" key="5">
    <source>
        <dbReference type="EMBL" id="MEW9855120.1"/>
    </source>
</evidence>
<name>A0ABV3RAR7_9SPHN</name>
<gene>
    <name evidence="5" type="ORF">ABUH87_07985</name>
</gene>
<dbReference type="SUPFAM" id="SSF53474">
    <property type="entry name" value="alpha/beta-Hydrolases"/>
    <property type="match status" value="1"/>
</dbReference>
<keyword evidence="6" id="KW-1185">Reference proteome</keyword>
<dbReference type="RefSeq" id="WP_367772292.1">
    <property type="nucleotide sequence ID" value="NZ_JBFNXR010000022.1"/>
</dbReference>
<dbReference type="PANTHER" id="PTHR48081:SF8">
    <property type="entry name" value="ALPHA_BETA HYDROLASE FOLD-3 DOMAIN-CONTAINING PROTEIN-RELATED"/>
    <property type="match status" value="1"/>
</dbReference>
<evidence type="ECO:0000256" key="2">
    <source>
        <dbReference type="ARBA" id="ARBA00022801"/>
    </source>
</evidence>
<dbReference type="Gene3D" id="3.40.50.1820">
    <property type="entry name" value="alpha/beta hydrolase"/>
    <property type="match status" value="1"/>
</dbReference>
<dbReference type="InterPro" id="IPR033140">
    <property type="entry name" value="Lipase_GDXG_put_SER_AS"/>
</dbReference>
<organism evidence="5 6">
    <name type="scientific">Novosphingobium rhizovicinum</name>
    <dbReference type="NCBI Taxonomy" id="3228928"/>
    <lineage>
        <taxon>Bacteria</taxon>
        <taxon>Pseudomonadati</taxon>
        <taxon>Pseudomonadota</taxon>
        <taxon>Alphaproteobacteria</taxon>
        <taxon>Sphingomonadales</taxon>
        <taxon>Sphingomonadaceae</taxon>
        <taxon>Novosphingobium</taxon>
    </lineage>
</organism>
<dbReference type="Pfam" id="PF07859">
    <property type="entry name" value="Abhydrolase_3"/>
    <property type="match status" value="1"/>
</dbReference>
<sequence length="284" mass="30037">MRLPERRGYPAPPELAAIREQMVAAASKGAWRTGWPRIEESIAGVRCLRFVPDGKPRGRVLHAHGGGFRIGCPEAVEPYAVSLVRGCGVEVICPAYRLAPEHPFPAGLNDCLAVARAIGEEESSPLVLSGDSAGGGLAAAAVSIARREGLNVAGLVLHSPWLDLTLTAKSLHSNGASDPLFSLTAAQEASSLYLQGWPSDDPEASPLFAQVRAFPPTLMSVGSGEVLRDDARAFHQRLIAQEVQASLVEEEGMEHTAVVRGSELVGAPRVLCATQAFLMQVLPA</sequence>
<accession>A0ABV3RAR7</accession>
<protein>
    <submittedName>
        <fullName evidence="5">Alpha/beta hydrolase</fullName>
    </submittedName>
</protein>
<comment type="similarity">
    <text evidence="1">Belongs to the 'GDXG' lipolytic enzyme family.</text>
</comment>
<comment type="caution">
    <text evidence="5">The sequence shown here is derived from an EMBL/GenBank/DDBJ whole genome shotgun (WGS) entry which is preliminary data.</text>
</comment>
<feature type="active site" evidence="3">
    <location>
        <position position="132"/>
    </location>
</feature>
<dbReference type="GO" id="GO:0016787">
    <property type="term" value="F:hydrolase activity"/>
    <property type="evidence" value="ECO:0007669"/>
    <property type="project" value="UniProtKB-KW"/>
</dbReference>
<evidence type="ECO:0000259" key="4">
    <source>
        <dbReference type="Pfam" id="PF07859"/>
    </source>
</evidence>
<evidence type="ECO:0000313" key="6">
    <source>
        <dbReference type="Proteomes" id="UP001556118"/>
    </source>
</evidence>
<feature type="domain" description="Alpha/beta hydrolase fold-3" evidence="4">
    <location>
        <begin position="60"/>
        <end position="257"/>
    </location>
</feature>
<dbReference type="EMBL" id="JBFNXR010000022">
    <property type="protein sequence ID" value="MEW9855120.1"/>
    <property type="molecule type" value="Genomic_DNA"/>
</dbReference>
<dbReference type="PANTHER" id="PTHR48081">
    <property type="entry name" value="AB HYDROLASE SUPERFAMILY PROTEIN C4A8.06C"/>
    <property type="match status" value="1"/>
</dbReference>